<reference evidence="8 9" key="1">
    <citation type="submission" date="2020-08" db="EMBL/GenBank/DDBJ databases">
        <title>Genomic Encyclopedia of Type Strains, Phase IV (KMG-IV): sequencing the most valuable type-strain genomes for metagenomic binning, comparative biology and taxonomic classification.</title>
        <authorList>
            <person name="Goeker M."/>
        </authorList>
    </citation>
    <scope>NUCLEOTIDE SEQUENCE [LARGE SCALE GENOMIC DNA]</scope>
    <source>
        <strain evidence="8 9">DSM 23958</strain>
    </source>
</reference>
<dbReference type="PANTHER" id="PTHR21198:SF2">
    <property type="entry name" value="GLUTAMATE RACEMASE"/>
    <property type="match status" value="1"/>
</dbReference>
<dbReference type="OrthoDB" id="9801055at2"/>
<comment type="pathway">
    <text evidence="7">Cell wall biogenesis; peptidoglycan biosynthesis.</text>
</comment>
<dbReference type="Pfam" id="PF01177">
    <property type="entry name" value="Asp_Glu_race"/>
    <property type="match status" value="1"/>
</dbReference>
<comment type="function">
    <text evidence="7">Provides the (R)-glutamate required for cell wall biosynthesis.</text>
</comment>
<evidence type="ECO:0000256" key="6">
    <source>
        <dbReference type="ARBA" id="ARBA00023316"/>
    </source>
</evidence>
<protein>
    <recommendedName>
        <fullName evidence="2 7">Glutamate racemase</fullName>
        <ecNumber evidence="2 7">5.1.1.3</ecNumber>
    </recommendedName>
</protein>
<name>A0A840S618_9BURK</name>
<dbReference type="InterPro" id="IPR015942">
    <property type="entry name" value="Asp/Glu/hydantoin_racemase"/>
</dbReference>
<dbReference type="PROSITE" id="PS00923">
    <property type="entry name" value="ASP_GLU_RACEMASE_1"/>
    <property type="match status" value="1"/>
</dbReference>
<dbReference type="AlphaFoldDB" id="A0A840S618"/>
<dbReference type="RefSeq" id="WP_138856096.1">
    <property type="nucleotide sequence ID" value="NZ_CP040709.1"/>
</dbReference>
<evidence type="ECO:0000256" key="1">
    <source>
        <dbReference type="ARBA" id="ARBA00001602"/>
    </source>
</evidence>
<keyword evidence="4 7" id="KW-0573">Peptidoglycan synthesis</keyword>
<feature type="binding site" evidence="7">
    <location>
        <begin position="73"/>
        <end position="74"/>
    </location>
    <ligand>
        <name>substrate</name>
    </ligand>
</feature>
<evidence type="ECO:0000256" key="7">
    <source>
        <dbReference type="HAMAP-Rule" id="MF_00258"/>
    </source>
</evidence>
<dbReference type="GO" id="GO:0008360">
    <property type="term" value="P:regulation of cell shape"/>
    <property type="evidence" value="ECO:0007669"/>
    <property type="project" value="UniProtKB-KW"/>
</dbReference>
<dbReference type="GO" id="GO:0009252">
    <property type="term" value="P:peptidoglycan biosynthetic process"/>
    <property type="evidence" value="ECO:0007669"/>
    <property type="project" value="UniProtKB-UniRule"/>
</dbReference>
<evidence type="ECO:0000313" key="8">
    <source>
        <dbReference type="EMBL" id="MBB5205855.1"/>
    </source>
</evidence>
<comment type="catalytic activity">
    <reaction evidence="1 7">
        <text>L-glutamate = D-glutamate</text>
        <dbReference type="Rhea" id="RHEA:12813"/>
        <dbReference type="ChEBI" id="CHEBI:29985"/>
        <dbReference type="ChEBI" id="CHEBI:29986"/>
        <dbReference type="EC" id="5.1.1.3"/>
    </reaction>
</comment>
<keyword evidence="9" id="KW-1185">Reference proteome</keyword>
<dbReference type="SUPFAM" id="SSF53681">
    <property type="entry name" value="Aspartate/glutamate racemase"/>
    <property type="match status" value="2"/>
</dbReference>
<accession>A0A840S618</accession>
<dbReference type="UniPathway" id="UPA00219"/>
<dbReference type="Proteomes" id="UP000554837">
    <property type="component" value="Unassembled WGS sequence"/>
</dbReference>
<dbReference type="InterPro" id="IPR001920">
    <property type="entry name" value="Asp/Glu_race"/>
</dbReference>
<dbReference type="HAMAP" id="MF_00258">
    <property type="entry name" value="Glu_racemase"/>
    <property type="match status" value="1"/>
</dbReference>
<evidence type="ECO:0000256" key="2">
    <source>
        <dbReference type="ARBA" id="ARBA00013090"/>
    </source>
</evidence>
<feature type="active site" description="Proton donor/acceptor" evidence="7">
    <location>
        <position position="72"/>
    </location>
</feature>
<feature type="binding site" evidence="7">
    <location>
        <begin position="184"/>
        <end position="185"/>
    </location>
    <ligand>
        <name>substrate</name>
    </ligand>
</feature>
<proteinExistence type="inferred from homology"/>
<evidence type="ECO:0000256" key="4">
    <source>
        <dbReference type="ARBA" id="ARBA00022984"/>
    </source>
</evidence>
<comment type="similarity">
    <text evidence="7">Belongs to the aspartate/glutamate racemases family.</text>
</comment>
<keyword evidence="6 7" id="KW-0961">Cell wall biogenesis/degradation</keyword>
<feature type="binding site" evidence="7">
    <location>
        <begin position="9"/>
        <end position="10"/>
    </location>
    <ligand>
        <name>substrate</name>
    </ligand>
</feature>
<comment type="caution">
    <text evidence="7">Lacks conserved residue(s) required for the propagation of feature annotation.</text>
</comment>
<dbReference type="GO" id="GO:0071555">
    <property type="term" value="P:cell wall organization"/>
    <property type="evidence" value="ECO:0007669"/>
    <property type="project" value="UniProtKB-KW"/>
</dbReference>
<keyword evidence="5 7" id="KW-0413">Isomerase</keyword>
<dbReference type="EMBL" id="JACHHO010000006">
    <property type="protein sequence ID" value="MBB5205855.1"/>
    <property type="molecule type" value="Genomic_DNA"/>
</dbReference>
<evidence type="ECO:0000256" key="3">
    <source>
        <dbReference type="ARBA" id="ARBA00022960"/>
    </source>
</evidence>
<evidence type="ECO:0000313" key="9">
    <source>
        <dbReference type="Proteomes" id="UP000554837"/>
    </source>
</evidence>
<dbReference type="Gene3D" id="3.40.50.1860">
    <property type="match status" value="2"/>
</dbReference>
<comment type="caution">
    <text evidence="8">The sequence shown here is derived from an EMBL/GenBank/DDBJ whole genome shotgun (WGS) entry which is preliminary data.</text>
</comment>
<feature type="active site" description="Proton donor/acceptor" evidence="7">
    <location>
        <position position="183"/>
    </location>
</feature>
<evidence type="ECO:0000256" key="5">
    <source>
        <dbReference type="ARBA" id="ARBA00023235"/>
    </source>
</evidence>
<keyword evidence="3 7" id="KW-0133">Cell shape</keyword>
<organism evidence="8 9">
    <name type="scientific">Inhella inkyongensis</name>
    <dbReference type="NCBI Taxonomy" id="392593"/>
    <lineage>
        <taxon>Bacteria</taxon>
        <taxon>Pseudomonadati</taxon>
        <taxon>Pseudomonadota</taxon>
        <taxon>Betaproteobacteria</taxon>
        <taxon>Burkholderiales</taxon>
        <taxon>Sphaerotilaceae</taxon>
        <taxon>Inhella</taxon>
    </lineage>
</organism>
<dbReference type="InterPro" id="IPR018187">
    <property type="entry name" value="Asp/Glu_racemase_AS_1"/>
</dbReference>
<dbReference type="GO" id="GO:0008881">
    <property type="term" value="F:glutamate racemase activity"/>
    <property type="evidence" value="ECO:0007669"/>
    <property type="project" value="UniProtKB-UniRule"/>
</dbReference>
<dbReference type="NCBIfam" id="TIGR00067">
    <property type="entry name" value="glut_race"/>
    <property type="match status" value="1"/>
</dbReference>
<sequence>MQASVGVWDSGVGGLTVLAALREALPWVGLNYVADSAHAPIGERSHDFIIERSLALTQHLVDKGARLVVIACNTATAVAAQRVREAFPGLPIVGIEPGVKPAASASRNGRVGVLATTATVNSPRFAALIERHAAGAQVTAVACSGVVKHIEEGDLDSPALRELVARYCAPLKAAGVDTALLGCTHYPLIRPLWQAELGPGVQLLQVEGAVAQQAVRLWPLESQITGTPKGAITLATTGDPEVLAMLARKGLGWEGFTLQRCTV</sequence>
<dbReference type="PANTHER" id="PTHR21198">
    <property type="entry name" value="GLUTAMATE RACEMASE"/>
    <property type="match status" value="1"/>
</dbReference>
<dbReference type="InterPro" id="IPR004391">
    <property type="entry name" value="Glu_race"/>
</dbReference>
<dbReference type="EC" id="5.1.1.3" evidence="2 7"/>
<gene>
    <name evidence="7" type="primary">murI</name>
    <name evidence="8" type="ORF">HNQ51_003186</name>
</gene>
<dbReference type="FunFam" id="3.40.50.1860:FF:000001">
    <property type="entry name" value="Glutamate racemase"/>
    <property type="match status" value="1"/>
</dbReference>